<dbReference type="CDD" id="cd02440">
    <property type="entry name" value="AdoMet_MTases"/>
    <property type="match status" value="1"/>
</dbReference>
<keyword evidence="2" id="KW-0489">Methyltransferase</keyword>
<dbReference type="Pfam" id="PF08241">
    <property type="entry name" value="Methyltransf_11"/>
    <property type="match status" value="1"/>
</dbReference>
<dbReference type="AlphaFoldDB" id="H6NNT7"/>
<sequence length="225" mass="24788">MNGEKSDPLYEGAWWDEHCTFFSDEALWERGGRKQLLAYLRSFAGEPAGCRLLDVGCGPGIGTRRFAELGFCASGVDLSPGMTAAARRTGLDIRLADGCQLPYESGSFDYTVACTVVEWVRHPMALLAEMKRVTRPGGGVITAILGPRTLPHDDAFRRLYGEPANYNMLLPVELHRALTETGLSIRSTTGVRHPDVPVELYRQMDMVTKSFCSTMWIVGADKPAE</sequence>
<feature type="domain" description="Methyltransferase type 11" evidence="1">
    <location>
        <begin position="53"/>
        <end position="141"/>
    </location>
</feature>
<keyword evidence="3" id="KW-1185">Reference proteome</keyword>
<keyword evidence="2" id="KW-0808">Transferase</keyword>
<dbReference type="Gene3D" id="3.40.50.150">
    <property type="entry name" value="Vaccinia Virus protein VP39"/>
    <property type="match status" value="1"/>
</dbReference>
<dbReference type="KEGG" id="pmq:PM3016_3644"/>
<dbReference type="InterPro" id="IPR050508">
    <property type="entry name" value="Methyltransf_Superfamily"/>
</dbReference>
<dbReference type="InterPro" id="IPR013216">
    <property type="entry name" value="Methyltransf_11"/>
</dbReference>
<gene>
    <name evidence="2" type="ORF">PM3016_3644</name>
</gene>
<dbReference type="GO" id="GO:0008757">
    <property type="term" value="F:S-adenosylmethionine-dependent methyltransferase activity"/>
    <property type="evidence" value="ECO:0007669"/>
    <property type="project" value="InterPro"/>
</dbReference>
<dbReference type="STRING" id="1116391.PM3016_3644"/>
<evidence type="ECO:0000313" key="2">
    <source>
        <dbReference type="EMBL" id="AFC30463.1"/>
    </source>
</evidence>
<evidence type="ECO:0000313" key="3">
    <source>
        <dbReference type="Proteomes" id="UP000007523"/>
    </source>
</evidence>
<dbReference type="PANTHER" id="PTHR42912">
    <property type="entry name" value="METHYLTRANSFERASE"/>
    <property type="match status" value="1"/>
</dbReference>
<protein>
    <submittedName>
        <fullName evidence="2">Type 11 methyltransferase</fullName>
    </submittedName>
</protein>
<accession>H6NNT7</accession>
<dbReference type="RefSeq" id="WP_014370415.1">
    <property type="nucleotide sequence ID" value="NC_016935.1"/>
</dbReference>
<reference evidence="2 3" key="1">
    <citation type="journal article" date="2012" name="J. Bacteriol.">
        <title>Complete Genome Sequence of Paenibacillus mucilaginosus 3016, a Bacterium Functional as Microbial Fertilizer.</title>
        <authorList>
            <person name="Ma M."/>
            <person name="Wang Z."/>
            <person name="Li L."/>
            <person name="Jiang X."/>
            <person name="Guan D."/>
            <person name="Cao F."/>
            <person name="Chen H."/>
            <person name="Wang X."/>
            <person name="Shen D."/>
            <person name="Du B."/>
            <person name="Li J."/>
        </authorList>
    </citation>
    <scope>NUCLEOTIDE SEQUENCE [LARGE SCALE GENOMIC DNA]</scope>
    <source>
        <strain evidence="2 3">3016</strain>
    </source>
</reference>
<dbReference type="Proteomes" id="UP000007523">
    <property type="component" value="Chromosome"/>
</dbReference>
<dbReference type="EMBL" id="CP003235">
    <property type="protein sequence ID" value="AFC30463.1"/>
    <property type="molecule type" value="Genomic_DNA"/>
</dbReference>
<organism evidence="2 3">
    <name type="scientific">Paenibacillus mucilaginosus 3016</name>
    <dbReference type="NCBI Taxonomy" id="1116391"/>
    <lineage>
        <taxon>Bacteria</taxon>
        <taxon>Bacillati</taxon>
        <taxon>Bacillota</taxon>
        <taxon>Bacilli</taxon>
        <taxon>Bacillales</taxon>
        <taxon>Paenibacillaceae</taxon>
        <taxon>Paenibacillus</taxon>
    </lineage>
</organism>
<evidence type="ECO:0000259" key="1">
    <source>
        <dbReference type="Pfam" id="PF08241"/>
    </source>
</evidence>
<dbReference type="InterPro" id="IPR029063">
    <property type="entry name" value="SAM-dependent_MTases_sf"/>
</dbReference>
<name>H6NNT7_9BACL</name>
<dbReference type="HOGENOM" id="CLU_1222762_0_0_9"/>
<dbReference type="GO" id="GO:0032259">
    <property type="term" value="P:methylation"/>
    <property type="evidence" value="ECO:0007669"/>
    <property type="project" value="UniProtKB-KW"/>
</dbReference>
<dbReference type="SUPFAM" id="SSF53335">
    <property type="entry name" value="S-adenosyl-L-methionine-dependent methyltransferases"/>
    <property type="match status" value="1"/>
</dbReference>
<proteinExistence type="predicted"/>